<keyword evidence="1" id="KW-1133">Transmembrane helix</keyword>
<sequence>MESIKDLRKLCQEKGFQEHITLRFHRIFSIYITKVFLILKIRPNVVTILGFLMGITGGYLFLNSYFLQGSVFFLVFLIFDYVDGEIARYRKLSSNFGAWLDTMSVHLLYPHFFFTLGLGIFFQTGIFWYTILGAIAAMAKLIERSMVQPLIRNSNPKFLKNQTITSAKEWVNHIGKVSVQYPVIFLCSLVG</sequence>
<dbReference type="Pfam" id="PF01066">
    <property type="entry name" value="CDP-OH_P_transf"/>
    <property type="match status" value="1"/>
</dbReference>
<feature type="transmembrane region" description="Helical" evidence="1">
    <location>
        <begin position="41"/>
        <end position="59"/>
    </location>
</feature>
<keyword evidence="1" id="KW-0472">Membrane</keyword>
<evidence type="ECO:0000313" key="2">
    <source>
        <dbReference type="EMBL" id="KKL18937.1"/>
    </source>
</evidence>
<accession>A0A0F9BYA7</accession>
<dbReference type="Gene3D" id="1.20.120.1760">
    <property type="match status" value="1"/>
</dbReference>
<protein>
    <recommendedName>
        <fullName evidence="3">CDP-alcohol phosphatidyltransferase</fullName>
    </recommendedName>
</protein>
<dbReference type="EMBL" id="LAZR01038673">
    <property type="protein sequence ID" value="KKL18937.1"/>
    <property type="molecule type" value="Genomic_DNA"/>
</dbReference>
<organism evidence="2">
    <name type="scientific">marine sediment metagenome</name>
    <dbReference type="NCBI Taxonomy" id="412755"/>
    <lineage>
        <taxon>unclassified sequences</taxon>
        <taxon>metagenomes</taxon>
        <taxon>ecological metagenomes</taxon>
    </lineage>
</organism>
<dbReference type="GO" id="GO:0008654">
    <property type="term" value="P:phospholipid biosynthetic process"/>
    <property type="evidence" value="ECO:0007669"/>
    <property type="project" value="InterPro"/>
</dbReference>
<name>A0A0F9BYA7_9ZZZZ</name>
<gene>
    <name evidence="2" type="ORF">LCGC14_2470520</name>
</gene>
<feature type="non-terminal residue" evidence="2">
    <location>
        <position position="191"/>
    </location>
</feature>
<evidence type="ECO:0008006" key="3">
    <source>
        <dbReference type="Google" id="ProtNLM"/>
    </source>
</evidence>
<proteinExistence type="predicted"/>
<dbReference type="AlphaFoldDB" id="A0A0F9BYA7"/>
<dbReference type="GO" id="GO:0016020">
    <property type="term" value="C:membrane"/>
    <property type="evidence" value="ECO:0007669"/>
    <property type="project" value="InterPro"/>
</dbReference>
<evidence type="ECO:0000256" key="1">
    <source>
        <dbReference type="SAM" id="Phobius"/>
    </source>
</evidence>
<feature type="transmembrane region" description="Helical" evidence="1">
    <location>
        <begin position="120"/>
        <end position="142"/>
    </location>
</feature>
<keyword evidence="1" id="KW-0812">Transmembrane</keyword>
<dbReference type="InterPro" id="IPR000462">
    <property type="entry name" value="CDP-OH_P_trans"/>
</dbReference>
<dbReference type="InterPro" id="IPR043130">
    <property type="entry name" value="CDP-OH_PTrfase_TM_dom"/>
</dbReference>
<comment type="caution">
    <text evidence="2">The sequence shown here is derived from an EMBL/GenBank/DDBJ whole genome shotgun (WGS) entry which is preliminary data.</text>
</comment>
<reference evidence="2" key="1">
    <citation type="journal article" date="2015" name="Nature">
        <title>Complex archaea that bridge the gap between prokaryotes and eukaryotes.</title>
        <authorList>
            <person name="Spang A."/>
            <person name="Saw J.H."/>
            <person name="Jorgensen S.L."/>
            <person name="Zaremba-Niedzwiedzka K."/>
            <person name="Martijn J."/>
            <person name="Lind A.E."/>
            <person name="van Eijk R."/>
            <person name="Schleper C."/>
            <person name="Guy L."/>
            <person name="Ettema T.J."/>
        </authorList>
    </citation>
    <scope>NUCLEOTIDE SEQUENCE</scope>
</reference>
<dbReference type="GO" id="GO:0016780">
    <property type="term" value="F:phosphotransferase activity, for other substituted phosphate groups"/>
    <property type="evidence" value="ECO:0007669"/>
    <property type="project" value="InterPro"/>
</dbReference>